<evidence type="ECO:0000256" key="1">
    <source>
        <dbReference type="SAM" id="Phobius"/>
    </source>
</evidence>
<reference evidence="2 3" key="1">
    <citation type="journal article" date="2016" name="Proc. Natl. Acad. Sci. U.S.A.">
        <title>Lipid metabolic changes in an early divergent fungus govern the establishment of a mutualistic symbiosis with endobacteria.</title>
        <authorList>
            <person name="Lastovetsky O.A."/>
            <person name="Gaspar M.L."/>
            <person name="Mondo S.J."/>
            <person name="LaButti K.M."/>
            <person name="Sandor L."/>
            <person name="Grigoriev I.V."/>
            <person name="Henry S.A."/>
            <person name="Pawlowska T.E."/>
        </authorList>
    </citation>
    <scope>NUCLEOTIDE SEQUENCE [LARGE SCALE GENOMIC DNA]</scope>
    <source>
        <strain evidence="2 3">ATCC 11559</strain>
    </source>
</reference>
<dbReference type="PANTHER" id="PTHR45786:SF74">
    <property type="entry name" value="ATP-DEPENDENT DNA HELICASE"/>
    <property type="match status" value="1"/>
</dbReference>
<keyword evidence="1" id="KW-0472">Membrane</keyword>
<dbReference type="Proteomes" id="UP000242381">
    <property type="component" value="Unassembled WGS sequence"/>
</dbReference>
<name>A0A1X0SEE6_RHIZD</name>
<feature type="transmembrane region" description="Helical" evidence="1">
    <location>
        <begin position="6"/>
        <end position="32"/>
    </location>
</feature>
<evidence type="ECO:0000313" key="3">
    <source>
        <dbReference type="Proteomes" id="UP000242381"/>
    </source>
</evidence>
<sequence length="351" mass="40234">MSLLFPFFSLLIFSFSLSLLIFIFIITINPLLKRIRPRGRSRAEPVAYISQLSRLRPLVLGHIDKECSHCHALYWIDERQETSSLSNSNWELCCNQGSVQPQLLPDPPQYLKDLLASTDTQGRHFKDNLHQYNAAFAFTSLGCNIVSAEDRANNNNNRDGLNAFQIHGALCRRQGLLTPVEGSEPSYAQLYIFDLFYAFGRRQARNSNLDPEIIKELSAMLAQCNPFVRVYRHPHDILSNHESRSTVSYGNDQREDSAPYIIISSSMRMRLIEGSDRRTHNLPTMEEIAAAIPIEYSDRGFRDIVLTLRSNSNLRQNTGFEQHFQRISQTHAAYVYTNCVLIFHHGTYGHH</sequence>
<evidence type="ECO:0008006" key="4">
    <source>
        <dbReference type="Google" id="ProtNLM"/>
    </source>
</evidence>
<keyword evidence="1" id="KW-0812">Transmembrane</keyword>
<proteinExistence type="predicted"/>
<dbReference type="AlphaFoldDB" id="A0A1X0SEE6"/>
<gene>
    <name evidence="2" type="ORF">BCV71DRAFT_247426</name>
</gene>
<accession>A0A1X0SEE6</accession>
<dbReference type="OMA" id="CANIRYF"/>
<dbReference type="EMBL" id="KV921265">
    <property type="protein sequence ID" value="ORE22587.1"/>
    <property type="molecule type" value="Genomic_DNA"/>
</dbReference>
<protein>
    <recommendedName>
        <fullName evidence="4">Helitron helicase-like domain-containing protein</fullName>
    </recommendedName>
</protein>
<organism evidence="2 3">
    <name type="scientific">Rhizopus microsporus</name>
    <dbReference type="NCBI Taxonomy" id="58291"/>
    <lineage>
        <taxon>Eukaryota</taxon>
        <taxon>Fungi</taxon>
        <taxon>Fungi incertae sedis</taxon>
        <taxon>Mucoromycota</taxon>
        <taxon>Mucoromycotina</taxon>
        <taxon>Mucoromycetes</taxon>
        <taxon>Mucorales</taxon>
        <taxon>Mucorineae</taxon>
        <taxon>Rhizopodaceae</taxon>
        <taxon>Rhizopus</taxon>
    </lineage>
</organism>
<dbReference type="PANTHER" id="PTHR45786">
    <property type="entry name" value="DNA BINDING PROTEIN-LIKE"/>
    <property type="match status" value="1"/>
</dbReference>
<evidence type="ECO:0000313" key="2">
    <source>
        <dbReference type="EMBL" id="ORE22587.1"/>
    </source>
</evidence>
<dbReference type="VEuPathDB" id="FungiDB:BCV72DRAFT_180820"/>
<keyword evidence="1" id="KW-1133">Transmembrane helix</keyword>